<accession>A0A939IQ12</accession>
<dbReference type="InterPro" id="IPR051012">
    <property type="entry name" value="CellSynth/LPSAsmb/PSIAsmb"/>
</dbReference>
<evidence type="ECO:0000256" key="1">
    <source>
        <dbReference type="ARBA" id="ARBA00022737"/>
    </source>
</evidence>
<protein>
    <submittedName>
        <fullName evidence="4">Tetratricopeptide repeat protein</fullName>
    </submittedName>
</protein>
<keyword evidence="2 3" id="KW-0802">TPR repeat</keyword>
<dbReference type="InterPro" id="IPR011990">
    <property type="entry name" value="TPR-like_helical_dom_sf"/>
</dbReference>
<evidence type="ECO:0000313" key="5">
    <source>
        <dbReference type="Proteomes" id="UP000664654"/>
    </source>
</evidence>
<dbReference type="Gene3D" id="1.25.40.10">
    <property type="entry name" value="Tetratricopeptide repeat domain"/>
    <property type="match status" value="1"/>
</dbReference>
<dbReference type="InterPro" id="IPR019734">
    <property type="entry name" value="TPR_rpt"/>
</dbReference>
<gene>
    <name evidence="4" type="ORF">J0A66_02730</name>
</gene>
<dbReference type="EMBL" id="JAFKCV010000001">
    <property type="protein sequence ID" value="MBN7824132.1"/>
    <property type="molecule type" value="Genomic_DNA"/>
</dbReference>
<evidence type="ECO:0000256" key="3">
    <source>
        <dbReference type="PROSITE-ProRule" id="PRU00339"/>
    </source>
</evidence>
<keyword evidence="1" id="KW-0677">Repeat</keyword>
<dbReference type="SUPFAM" id="SSF48452">
    <property type="entry name" value="TPR-like"/>
    <property type="match status" value="1"/>
</dbReference>
<evidence type="ECO:0000256" key="2">
    <source>
        <dbReference type="ARBA" id="ARBA00022803"/>
    </source>
</evidence>
<dbReference type="PROSITE" id="PS50005">
    <property type="entry name" value="TPR"/>
    <property type="match status" value="1"/>
</dbReference>
<dbReference type="PANTHER" id="PTHR45586:SF1">
    <property type="entry name" value="LIPOPOLYSACCHARIDE ASSEMBLY PROTEIN B"/>
    <property type="match status" value="1"/>
</dbReference>
<dbReference type="SMART" id="SM00028">
    <property type="entry name" value="TPR"/>
    <property type="match status" value="4"/>
</dbReference>
<organism evidence="4 5">
    <name type="scientific">Bowmanella dokdonensis</name>
    <dbReference type="NCBI Taxonomy" id="751969"/>
    <lineage>
        <taxon>Bacteria</taxon>
        <taxon>Pseudomonadati</taxon>
        <taxon>Pseudomonadota</taxon>
        <taxon>Gammaproteobacteria</taxon>
        <taxon>Alteromonadales</taxon>
        <taxon>Alteromonadaceae</taxon>
        <taxon>Bowmanella</taxon>
    </lineage>
</organism>
<reference evidence="4" key="1">
    <citation type="submission" date="2021-03" db="EMBL/GenBank/DDBJ databases">
        <title>novel species isolated from a fishpond in China.</title>
        <authorList>
            <person name="Lu H."/>
            <person name="Cai Z."/>
        </authorList>
    </citation>
    <scope>NUCLEOTIDE SEQUENCE</scope>
    <source>
        <strain evidence="4">JCM 30855</strain>
    </source>
</reference>
<sequence length="402" mass="45897">MTIVSKEGLQTWRVLLALGFLFCLTACLSTPDQPSRTQASLALPLESDGFPHPGHIQSTEELFSLSREQSAHFLNYFHAPEQQPLAPHRRLYRYLETVLWGFNFRGDTLTASEALTQNAGNCMSLAILTTALARLVDLELDYQMVNSIPIYQMEDKLLLLSRHVRTYLYDPGYLPGEDMLVLRRPGIIVDYFPNSGNHLGERVSEADFFAMYYQNMAARAMVEGDLPKAYWLIREALIYSPKNSESLNTLAVIYRQAGQDDRAERVYRYALEESGKSLNVLDNYRHLLLRQGRVDEAEALANQLTNSEDTNPYSWMKMANEAYRQGHFGHAIQFYNQAIELAPYLDQGYFGLAKTYYQRGDTIRSARALEQAMAKSYQQETRQLYFAKLQTLQAIENGSGDN</sequence>
<dbReference type="AlphaFoldDB" id="A0A939IQ12"/>
<dbReference type="RefSeq" id="WP_206572224.1">
    <property type="nucleotide sequence ID" value="NZ_JAFKCV010000001.1"/>
</dbReference>
<comment type="caution">
    <text evidence="4">The sequence shown here is derived from an EMBL/GenBank/DDBJ whole genome shotgun (WGS) entry which is preliminary data.</text>
</comment>
<dbReference type="Pfam" id="PF14559">
    <property type="entry name" value="TPR_19"/>
    <property type="match status" value="1"/>
</dbReference>
<name>A0A939IQ12_9ALTE</name>
<keyword evidence="5" id="KW-1185">Reference proteome</keyword>
<feature type="repeat" description="TPR" evidence="3">
    <location>
        <begin position="312"/>
        <end position="345"/>
    </location>
</feature>
<dbReference type="PANTHER" id="PTHR45586">
    <property type="entry name" value="TPR REPEAT-CONTAINING PROTEIN PA4667"/>
    <property type="match status" value="1"/>
</dbReference>
<evidence type="ECO:0000313" key="4">
    <source>
        <dbReference type="EMBL" id="MBN7824132.1"/>
    </source>
</evidence>
<proteinExistence type="predicted"/>
<dbReference type="Proteomes" id="UP000664654">
    <property type="component" value="Unassembled WGS sequence"/>
</dbReference>